<feature type="transmembrane region" description="Helical" evidence="1">
    <location>
        <begin position="12"/>
        <end position="30"/>
    </location>
</feature>
<organism evidence="2 3">
    <name type="scientific">Cylindrotheca closterium</name>
    <dbReference type="NCBI Taxonomy" id="2856"/>
    <lineage>
        <taxon>Eukaryota</taxon>
        <taxon>Sar</taxon>
        <taxon>Stramenopiles</taxon>
        <taxon>Ochrophyta</taxon>
        <taxon>Bacillariophyta</taxon>
        <taxon>Bacillariophyceae</taxon>
        <taxon>Bacillariophycidae</taxon>
        <taxon>Bacillariales</taxon>
        <taxon>Bacillariaceae</taxon>
        <taxon>Cylindrotheca</taxon>
    </lineage>
</organism>
<evidence type="ECO:0000313" key="2">
    <source>
        <dbReference type="EMBL" id="CAJ1959093.1"/>
    </source>
</evidence>
<keyword evidence="1" id="KW-0812">Transmembrane</keyword>
<keyword evidence="1" id="KW-0472">Membrane</keyword>
<gene>
    <name evidence="2" type="ORF">CYCCA115_LOCUS17517</name>
</gene>
<dbReference type="EMBL" id="CAKOGP040001980">
    <property type="protein sequence ID" value="CAJ1959093.1"/>
    <property type="molecule type" value="Genomic_DNA"/>
</dbReference>
<comment type="caution">
    <text evidence="2">The sequence shown here is derived from an EMBL/GenBank/DDBJ whole genome shotgun (WGS) entry which is preliminary data.</text>
</comment>
<sequence length="299" mass="34499">MDLIIDLLNEYPIGCNALFFSLAVLFLRLNEDGFRRDRRRNHLRAYRRDGVLCGGVVIDRKIVANKHLVRYAYRLPQHDDDAAYIKDFVEAPNELKEDHKNIIVVLFPKRPTSGIHYGLLQKLWYSKDVERNHGAAPGIAHKAFLRLCLLQGVMVLWASLGRHFFWTCQLLLYVGLFQLYRVNKTEEEATGVTGGVYKTLKRNEPDAWYWSAAPMLEPLTSNDEQPHDTTSTEDVFVALEKSERMLGQIMNSFDPESEQQRQQQQQDGGNKVSFPCEMYFSLLPRCQQALQKGTVLFDT</sequence>
<name>A0AAD2G0G3_9STRA</name>
<keyword evidence="3" id="KW-1185">Reference proteome</keyword>
<dbReference type="AlphaFoldDB" id="A0AAD2G0G3"/>
<keyword evidence="1" id="KW-1133">Transmembrane helix</keyword>
<accession>A0AAD2G0G3</accession>
<reference evidence="2" key="1">
    <citation type="submission" date="2023-08" db="EMBL/GenBank/DDBJ databases">
        <authorList>
            <person name="Audoor S."/>
            <person name="Bilcke G."/>
        </authorList>
    </citation>
    <scope>NUCLEOTIDE SEQUENCE</scope>
</reference>
<evidence type="ECO:0000256" key="1">
    <source>
        <dbReference type="SAM" id="Phobius"/>
    </source>
</evidence>
<protein>
    <submittedName>
        <fullName evidence="2">Uncharacterized protein</fullName>
    </submittedName>
</protein>
<dbReference type="Proteomes" id="UP001295423">
    <property type="component" value="Unassembled WGS sequence"/>
</dbReference>
<evidence type="ECO:0000313" key="3">
    <source>
        <dbReference type="Proteomes" id="UP001295423"/>
    </source>
</evidence>
<proteinExistence type="predicted"/>